<evidence type="ECO:0000313" key="8">
    <source>
        <dbReference type="Proteomes" id="UP001628179"/>
    </source>
</evidence>
<comment type="cofactor">
    <cofactor evidence="1">
        <name>Mg(2+)</name>
        <dbReference type="ChEBI" id="CHEBI:18420"/>
    </cofactor>
</comment>
<evidence type="ECO:0000256" key="2">
    <source>
        <dbReference type="ARBA" id="ARBA00009759"/>
    </source>
</evidence>
<evidence type="ECO:0000256" key="6">
    <source>
        <dbReference type="SAM" id="MobiDB-lite"/>
    </source>
</evidence>
<dbReference type="PANTHER" id="PTHR43200">
    <property type="entry name" value="PHOSPHATASE"/>
    <property type="match status" value="1"/>
</dbReference>
<dbReference type="RefSeq" id="XP_070919709.1">
    <property type="nucleotide sequence ID" value="XM_071063608.1"/>
</dbReference>
<dbReference type="Pfam" id="PF00459">
    <property type="entry name" value="Inositol_P"/>
    <property type="match status" value="1"/>
</dbReference>
<comment type="caution">
    <text evidence="7">The sequence shown here is derived from an EMBL/GenBank/DDBJ whole genome shotgun (WGS) entry which is preliminary data.</text>
</comment>
<dbReference type="InterPro" id="IPR051090">
    <property type="entry name" value="Inositol_monoP_superfamily"/>
</dbReference>
<keyword evidence="8" id="KW-1185">Reference proteome</keyword>
<dbReference type="PANTHER" id="PTHR43200:SF2">
    <property type="entry name" value="3'(2'),5'-BISPHOSPHATE NUCLEOTIDASE"/>
    <property type="match status" value="1"/>
</dbReference>
<evidence type="ECO:0000256" key="5">
    <source>
        <dbReference type="ARBA" id="ARBA00022842"/>
    </source>
</evidence>
<comment type="similarity">
    <text evidence="2">Belongs to the inositol monophosphatase superfamily.</text>
</comment>
<dbReference type="InterPro" id="IPR000760">
    <property type="entry name" value="Inositol_monophosphatase-like"/>
</dbReference>
<dbReference type="Proteomes" id="UP001628179">
    <property type="component" value="Unassembled WGS sequence"/>
</dbReference>
<accession>A0ABQ0GJN4</accession>
<keyword evidence="4" id="KW-0378">Hydrolase</keyword>
<organism evidence="7 8">
    <name type="scientific">Madurella fahalii</name>
    <dbReference type="NCBI Taxonomy" id="1157608"/>
    <lineage>
        <taxon>Eukaryota</taxon>
        <taxon>Fungi</taxon>
        <taxon>Dikarya</taxon>
        <taxon>Ascomycota</taxon>
        <taxon>Pezizomycotina</taxon>
        <taxon>Sordariomycetes</taxon>
        <taxon>Sordariomycetidae</taxon>
        <taxon>Sordariales</taxon>
        <taxon>Sordariales incertae sedis</taxon>
        <taxon>Madurella</taxon>
    </lineage>
</organism>
<evidence type="ECO:0000313" key="7">
    <source>
        <dbReference type="EMBL" id="GAB1317978.1"/>
    </source>
</evidence>
<name>A0ABQ0GJN4_9PEZI</name>
<keyword evidence="5" id="KW-0460">Magnesium</keyword>
<sequence>MGLNCQAARRKTSQRSRNGATTKSTNLTSIRDSTSNSQVALPAAKPYAQELLIAELAVQRAAIVTKRVLRSLNLTQAPVTGGINQYLSHPPSPLTPSPSSSFPPSSPTVEGVSHAKLDKTPVTIADYAAQALLISAFSRAFPADAFSFIGEEDAGELGRNPGLAAQVWGLVSETRLDDAAAEAMLGRPASQDDMLALIGRCGKRDAPRKLAGRCWVMDPVDGTSAFLQGGQYAVALALVEGGSEKVGVLGCPNLRFEPPAPAAAGDEESYSGVYRVEESVVDVDGMGLMLAAVKGQGATVRPMGTGALAPAVRVDRRRLPAPALRDLNFVDSSNSPATWTRKVKRMAELTQGGNPGTDIYSSHMRYAAMVLGGRENVQVRVPQLLPSHAGAFWSIWDHAGSQLIYTESGPGKVTDIAGRPIQFDAGAKLKASWGVITADEHVYEDVFSLVTQMQSEDEEVDAKMAEQLTAAETAKKAEEAGMAEGAKNTDTARRLVMASNL</sequence>
<reference evidence="7 8" key="1">
    <citation type="submission" date="2024-09" db="EMBL/GenBank/DDBJ databases">
        <title>Itraconazole resistance in Madurella fahalii resulting from another homologue of gene encoding cytochrome P450 14-alpha sterol demethylase (CYP51).</title>
        <authorList>
            <person name="Yoshioka I."/>
            <person name="Fahal A.H."/>
            <person name="Kaneko S."/>
            <person name="Yaguchi T."/>
        </authorList>
    </citation>
    <scope>NUCLEOTIDE SEQUENCE [LARGE SCALE GENOMIC DNA]</scope>
    <source>
        <strain evidence="7 8">IFM 68171</strain>
    </source>
</reference>
<keyword evidence="3" id="KW-0479">Metal-binding</keyword>
<dbReference type="Gene3D" id="3.30.540.10">
    <property type="entry name" value="Fructose-1,6-Bisphosphatase, subunit A, domain 1"/>
    <property type="match status" value="1"/>
</dbReference>
<proteinExistence type="inferred from homology"/>
<dbReference type="Gene3D" id="3.40.190.80">
    <property type="match status" value="1"/>
</dbReference>
<dbReference type="CDD" id="cd01517">
    <property type="entry name" value="PAP_phosphatase"/>
    <property type="match status" value="1"/>
</dbReference>
<feature type="region of interest" description="Disordered" evidence="6">
    <location>
        <begin position="1"/>
        <end position="35"/>
    </location>
</feature>
<evidence type="ECO:0000256" key="4">
    <source>
        <dbReference type="ARBA" id="ARBA00022801"/>
    </source>
</evidence>
<feature type="compositionally biased region" description="Polar residues" evidence="6">
    <location>
        <begin position="15"/>
        <end position="35"/>
    </location>
</feature>
<feature type="region of interest" description="Disordered" evidence="6">
    <location>
        <begin position="84"/>
        <end position="112"/>
    </location>
</feature>
<evidence type="ECO:0000256" key="3">
    <source>
        <dbReference type="ARBA" id="ARBA00022723"/>
    </source>
</evidence>
<dbReference type="SUPFAM" id="SSF56655">
    <property type="entry name" value="Carbohydrate phosphatase"/>
    <property type="match status" value="1"/>
</dbReference>
<protein>
    <submittedName>
        <fullName evidence="7">3'(2'),5'-bisphosphate nucleotidase</fullName>
    </submittedName>
</protein>
<evidence type="ECO:0000256" key="1">
    <source>
        <dbReference type="ARBA" id="ARBA00001946"/>
    </source>
</evidence>
<dbReference type="EMBL" id="BAAFSV010000004">
    <property type="protein sequence ID" value="GAB1317978.1"/>
    <property type="molecule type" value="Genomic_DNA"/>
</dbReference>
<dbReference type="GeneID" id="98178931"/>
<gene>
    <name evidence="7" type="ORF">MFIFM68171_08188</name>
</gene>